<organism evidence="6 7">
    <name type="scientific">Drosophila ananassae</name>
    <name type="common">Fruit fly</name>
    <dbReference type="NCBI Taxonomy" id="7217"/>
    <lineage>
        <taxon>Eukaryota</taxon>
        <taxon>Metazoa</taxon>
        <taxon>Ecdysozoa</taxon>
        <taxon>Arthropoda</taxon>
        <taxon>Hexapoda</taxon>
        <taxon>Insecta</taxon>
        <taxon>Pterygota</taxon>
        <taxon>Neoptera</taxon>
        <taxon>Endopterygota</taxon>
        <taxon>Diptera</taxon>
        <taxon>Brachycera</taxon>
        <taxon>Muscomorpha</taxon>
        <taxon>Ephydroidea</taxon>
        <taxon>Drosophilidae</taxon>
        <taxon>Drosophila</taxon>
        <taxon>Sophophora</taxon>
    </lineage>
</organism>
<dbReference type="UniPathway" id="UPA00143"/>
<evidence type="ECO:0000313" key="7">
    <source>
        <dbReference type="Proteomes" id="UP000007801"/>
    </source>
</evidence>
<dbReference type="SUPFAM" id="SSF81382">
    <property type="entry name" value="Skp1 dimerisation domain-like"/>
    <property type="match status" value="1"/>
</dbReference>
<gene>
    <name evidence="6" type="primary">Dana\GF26426</name>
    <name evidence="6" type="ORF">GF26426</name>
</gene>
<evidence type="ECO:0000256" key="3">
    <source>
        <dbReference type="PIRNR" id="PIRNR028729"/>
    </source>
</evidence>
<dbReference type="AlphaFoldDB" id="A0A0P8ZY23"/>
<dbReference type="Pfam" id="PF01466">
    <property type="entry name" value="Skp1"/>
    <property type="match status" value="1"/>
</dbReference>
<dbReference type="InParanoid" id="A0A0P8ZY23"/>
<evidence type="ECO:0008006" key="8">
    <source>
        <dbReference type="Google" id="ProtNLM"/>
    </source>
</evidence>
<proteinExistence type="inferred from homology"/>
<evidence type="ECO:0000259" key="4">
    <source>
        <dbReference type="Pfam" id="PF01466"/>
    </source>
</evidence>
<dbReference type="SMART" id="SM00512">
    <property type="entry name" value="Skp1"/>
    <property type="match status" value="1"/>
</dbReference>
<dbReference type="SUPFAM" id="SSF54695">
    <property type="entry name" value="POZ domain"/>
    <property type="match status" value="1"/>
</dbReference>
<dbReference type="InterPro" id="IPR036296">
    <property type="entry name" value="SKP1-like_dim_sf"/>
</dbReference>
<name>A0A0P8ZY23_DROAN</name>
<dbReference type="GeneID" id="26513835"/>
<dbReference type="STRING" id="7217.A0A0P8ZY23"/>
<evidence type="ECO:0000256" key="1">
    <source>
        <dbReference type="ARBA" id="ARBA00009993"/>
    </source>
</evidence>
<evidence type="ECO:0000256" key="2">
    <source>
        <dbReference type="ARBA" id="ARBA00022786"/>
    </source>
</evidence>
<dbReference type="FunCoup" id="A0A0P8ZY23">
    <property type="interactions" value="332"/>
</dbReference>
<dbReference type="PANTHER" id="PTHR11165">
    <property type="entry name" value="SKP1"/>
    <property type="match status" value="1"/>
</dbReference>
<keyword evidence="2 3" id="KW-0833">Ubl conjugation pathway</keyword>
<evidence type="ECO:0000313" key="6">
    <source>
        <dbReference type="EMBL" id="KPU79578.1"/>
    </source>
</evidence>
<accession>A0A0P8ZY23</accession>
<dbReference type="InterPro" id="IPR016897">
    <property type="entry name" value="SKP1"/>
</dbReference>
<dbReference type="SMR" id="A0A0P8ZY23"/>
<comment type="similarity">
    <text evidence="1 3">Belongs to the SKP1 family.</text>
</comment>
<feature type="domain" description="SKP1 component POZ" evidence="5">
    <location>
        <begin position="12"/>
        <end position="70"/>
    </location>
</feature>
<dbReference type="InterPro" id="IPR011333">
    <property type="entry name" value="SKP1/BTB/POZ_sf"/>
</dbReference>
<feature type="domain" description="SKP1 component dimerisation" evidence="4">
    <location>
        <begin position="116"/>
        <end position="155"/>
    </location>
</feature>
<dbReference type="KEGG" id="dan:26513835"/>
<dbReference type="OrthoDB" id="2342932at2759"/>
<dbReference type="InterPro" id="IPR001232">
    <property type="entry name" value="SKP1-like"/>
</dbReference>
<dbReference type="InterPro" id="IPR016073">
    <property type="entry name" value="Skp1_comp_POZ"/>
</dbReference>
<comment type="pathway">
    <text evidence="3">Protein modification; protein ubiquitination.</text>
</comment>
<reference evidence="6 7" key="1">
    <citation type="journal article" date="2007" name="Nature">
        <title>Evolution of genes and genomes on the Drosophila phylogeny.</title>
        <authorList>
            <consortium name="Drosophila 12 Genomes Consortium"/>
            <person name="Clark A.G."/>
            <person name="Eisen M.B."/>
            <person name="Smith D.R."/>
            <person name="Bergman C.M."/>
            <person name="Oliver B."/>
            <person name="Markow T.A."/>
            <person name="Kaufman T.C."/>
            <person name="Kellis M."/>
            <person name="Gelbart W."/>
            <person name="Iyer V.N."/>
            <person name="Pollard D.A."/>
            <person name="Sackton T.B."/>
            <person name="Larracuente A.M."/>
            <person name="Singh N.D."/>
            <person name="Abad J.P."/>
            <person name="Abt D.N."/>
            <person name="Adryan B."/>
            <person name="Aguade M."/>
            <person name="Akashi H."/>
            <person name="Anderson W.W."/>
            <person name="Aquadro C.F."/>
            <person name="Ardell D.H."/>
            <person name="Arguello R."/>
            <person name="Artieri C.G."/>
            <person name="Barbash D.A."/>
            <person name="Barker D."/>
            <person name="Barsanti P."/>
            <person name="Batterham P."/>
            <person name="Batzoglou S."/>
            <person name="Begun D."/>
            <person name="Bhutkar A."/>
            <person name="Blanco E."/>
            <person name="Bosak S.A."/>
            <person name="Bradley R.K."/>
            <person name="Brand A.D."/>
            <person name="Brent M.R."/>
            <person name="Brooks A.N."/>
            <person name="Brown R.H."/>
            <person name="Butlin R.K."/>
            <person name="Caggese C."/>
            <person name="Calvi B.R."/>
            <person name="Bernardo de Carvalho A."/>
            <person name="Caspi A."/>
            <person name="Castrezana S."/>
            <person name="Celniker S.E."/>
            <person name="Chang J.L."/>
            <person name="Chapple C."/>
            <person name="Chatterji S."/>
            <person name="Chinwalla A."/>
            <person name="Civetta A."/>
            <person name="Clifton S.W."/>
            <person name="Comeron J.M."/>
            <person name="Costello J.C."/>
            <person name="Coyne J.A."/>
            <person name="Daub J."/>
            <person name="David R.G."/>
            <person name="Delcher A.L."/>
            <person name="Delehaunty K."/>
            <person name="Do C.B."/>
            <person name="Ebling H."/>
            <person name="Edwards K."/>
            <person name="Eickbush T."/>
            <person name="Evans J.D."/>
            <person name="Filipski A."/>
            <person name="Findeiss S."/>
            <person name="Freyhult E."/>
            <person name="Fulton L."/>
            <person name="Fulton R."/>
            <person name="Garcia A.C."/>
            <person name="Gardiner A."/>
            <person name="Garfield D.A."/>
            <person name="Garvin B.E."/>
            <person name="Gibson G."/>
            <person name="Gilbert D."/>
            <person name="Gnerre S."/>
            <person name="Godfrey J."/>
            <person name="Good R."/>
            <person name="Gotea V."/>
            <person name="Gravely B."/>
            <person name="Greenberg A.J."/>
            <person name="Griffiths-Jones S."/>
            <person name="Gross S."/>
            <person name="Guigo R."/>
            <person name="Gustafson E.A."/>
            <person name="Haerty W."/>
            <person name="Hahn M.W."/>
            <person name="Halligan D.L."/>
            <person name="Halpern A.L."/>
            <person name="Halter G.M."/>
            <person name="Han M.V."/>
            <person name="Heger A."/>
            <person name="Hillier L."/>
            <person name="Hinrichs A.S."/>
            <person name="Holmes I."/>
            <person name="Hoskins R.A."/>
            <person name="Hubisz M.J."/>
            <person name="Hultmark D."/>
            <person name="Huntley M.A."/>
            <person name="Jaffe D.B."/>
            <person name="Jagadeeshan S."/>
            <person name="Jeck W.R."/>
            <person name="Johnson J."/>
            <person name="Jones C.D."/>
            <person name="Jordan W.C."/>
            <person name="Karpen G.H."/>
            <person name="Kataoka E."/>
            <person name="Keightley P.D."/>
            <person name="Kheradpour P."/>
            <person name="Kirkness E.F."/>
            <person name="Koerich L.B."/>
            <person name="Kristiansen K."/>
            <person name="Kudrna D."/>
            <person name="Kulathinal R.J."/>
            <person name="Kumar S."/>
            <person name="Kwok R."/>
            <person name="Lander E."/>
            <person name="Langley C.H."/>
            <person name="Lapoint R."/>
            <person name="Lazzaro B.P."/>
            <person name="Lee S.J."/>
            <person name="Levesque L."/>
            <person name="Li R."/>
            <person name="Lin C.F."/>
            <person name="Lin M.F."/>
            <person name="Lindblad-Toh K."/>
            <person name="Llopart A."/>
            <person name="Long M."/>
            <person name="Low L."/>
            <person name="Lozovsky E."/>
            <person name="Lu J."/>
            <person name="Luo M."/>
            <person name="Machado C.A."/>
            <person name="Makalowski W."/>
            <person name="Marzo M."/>
            <person name="Matsuda M."/>
            <person name="Matzkin L."/>
            <person name="McAllister B."/>
            <person name="McBride C.S."/>
            <person name="McKernan B."/>
            <person name="McKernan K."/>
            <person name="Mendez-Lago M."/>
            <person name="Minx P."/>
            <person name="Mollenhauer M.U."/>
            <person name="Montooth K."/>
            <person name="Mount S.M."/>
            <person name="Mu X."/>
            <person name="Myers E."/>
            <person name="Negre B."/>
            <person name="Newfeld S."/>
            <person name="Nielsen R."/>
            <person name="Noor M.A."/>
            <person name="O'Grady P."/>
            <person name="Pachter L."/>
            <person name="Papaceit M."/>
            <person name="Parisi M.J."/>
            <person name="Parisi M."/>
            <person name="Parts L."/>
            <person name="Pedersen J.S."/>
            <person name="Pesole G."/>
            <person name="Phillippy A.M."/>
            <person name="Ponting C.P."/>
            <person name="Pop M."/>
            <person name="Porcelli D."/>
            <person name="Powell J.R."/>
            <person name="Prohaska S."/>
            <person name="Pruitt K."/>
            <person name="Puig M."/>
            <person name="Quesneville H."/>
            <person name="Ram K.R."/>
            <person name="Rand D."/>
            <person name="Rasmussen M.D."/>
            <person name="Reed L.K."/>
            <person name="Reenan R."/>
            <person name="Reily A."/>
            <person name="Remington K.A."/>
            <person name="Rieger T.T."/>
            <person name="Ritchie M.G."/>
            <person name="Robin C."/>
            <person name="Rogers Y.H."/>
            <person name="Rohde C."/>
            <person name="Rozas J."/>
            <person name="Rubenfield M.J."/>
            <person name="Ruiz A."/>
            <person name="Russo S."/>
            <person name="Salzberg S.L."/>
            <person name="Sanchez-Gracia A."/>
            <person name="Saranga D.J."/>
            <person name="Sato H."/>
            <person name="Schaeffer S.W."/>
            <person name="Schatz M.C."/>
            <person name="Schlenke T."/>
            <person name="Schwartz R."/>
            <person name="Segarra C."/>
            <person name="Singh R.S."/>
            <person name="Sirot L."/>
            <person name="Sirota M."/>
            <person name="Sisneros N.B."/>
            <person name="Smith C.D."/>
            <person name="Smith T.F."/>
            <person name="Spieth J."/>
            <person name="Stage D.E."/>
            <person name="Stark A."/>
            <person name="Stephan W."/>
            <person name="Strausberg R.L."/>
            <person name="Strempel S."/>
            <person name="Sturgill D."/>
            <person name="Sutton G."/>
            <person name="Sutton G.G."/>
            <person name="Tao W."/>
            <person name="Teichmann S."/>
            <person name="Tobari Y.N."/>
            <person name="Tomimura Y."/>
            <person name="Tsolas J.M."/>
            <person name="Valente V.L."/>
            <person name="Venter E."/>
            <person name="Venter J.C."/>
            <person name="Vicario S."/>
            <person name="Vieira F.G."/>
            <person name="Vilella A.J."/>
            <person name="Villasante A."/>
            <person name="Walenz B."/>
            <person name="Wang J."/>
            <person name="Wasserman M."/>
            <person name="Watts T."/>
            <person name="Wilson D."/>
            <person name="Wilson R.K."/>
            <person name="Wing R.A."/>
            <person name="Wolfner M.F."/>
            <person name="Wong A."/>
            <person name="Wong G.K."/>
            <person name="Wu C.I."/>
            <person name="Wu G."/>
            <person name="Yamamoto D."/>
            <person name="Yang H.P."/>
            <person name="Yang S.P."/>
            <person name="Yorke J.A."/>
            <person name="Yoshida K."/>
            <person name="Zdobnov E."/>
            <person name="Zhang P."/>
            <person name="Zhang Y."/>
            <person name="Zimin A.V."/>
            <person name="Baldwin J."/>
            <person name="Abdouelleil A."/>
            <person name="Abdulkadir J."/>
            <person name="Abebe A."/>
            <person name="Abera B."/>
            <person name="Abreu J."/>
            <person name="Acer S.C."/>
            <person name="Aftuck L."/>
            <person name="Alexander A."/>
            <person name="An P."/>
            <person name="Anderson E."/>
            <person name="Anderson S."/>
            <person name="Arachi H."/>
            <person name="Azer M."/>
            <person name="Bachantsang P."/>
            <person name="Barry A."/>
            <person name="Bayul T."/>
            <person name="Berlin A."/>
            <person name="Bessette D."/>
            <person name="Bloom T."/>
            <person name="Blye J."/>
            <person name="Boguslavskiy L."/>
            <person name="Bonnet C."/>
            <person name="Boukhgalter B."/>
            <person name="Bourzgui I."/>
            <person name="Brown A."/>
            <person name="Cahill P."/>
            <person name="Channer S."/>
            <person name="Cheshatsang Y."/>
            <person name="Chuda L."/>
            <person name="Citroen M."/>
            <person name="Collymore A."/>
            <person name="Cooke P."/>
            <person name="Costello M."/>
            <person name="D'Aco K."/>
            <person name="Daza R."/>
            <person name="De Haan G."/>
            <person name="DeGray S."/>
            <person name="DeMaso C."/>
            <person name="Dhargay N."/>
            <person name="Dooley K."/>
            <person name="Dooley E."/>
            <person name="Doricent M."/>
            <person name="Dorje P."/>
            <person name="Dorjee K."/>
            <person name="Dupes A."/>
            <person name="Elong R."/>
            <person name="Falk J."/>
            <person name="Farina A."/>
            <person name="Faro S."/>
            <person name="Ferguson D."/>
            <person name="Fisher S."/>
            <person name="Foley C.D."/>
            <person name="Franke A."/>
            <person name="Friedrich D."/>
            <person name="Gadbois L."/>
            <person name="Gearin G."/>
            <person name="Gearin C.R."/>
            <person name="Giannoukos G."/>
            <person name="Goode T."/>
            <person name="Graham J."/>
            <person name="Grandbois E."/>
            <person name="Grewal S."/>
            <person name="Gyaltsen K."/>
            <person name="Hafez N."/>
            <person name="Hagos B."/>
            <person name="Hall J."/>
            <person name="Henson C."/>
            <person name="Hollinger A."/>
            <person name="Honan T."/>
            <person name="Huard M.D."/>
            <person name="Hughes L."/>
            <person name="Hurhula B."/>
            <person name="Husby M.E."/>
            <person name="Kamat A."/>
            <person name="Kanga B."/>
            <person name="Kashin S."/>
            <person name="Khazanovich D."/>
            <person name="Kisner P."/>
            <person name="Lance K."/>
            <person name="Lara M."/>
            <person name="Lee W."/>
            <person name="Lennon N."/>
            <person name="Letendre F."/>
            <person name="LeVine R."/>
            <person name="Lipovsky A."/>
            <person name="Liu X."/>
            <person name="Liu J."/>
            <person name="Liu S."/>
            <person name="Lokyitsang T."/>
            <person name="Lokyitsang Y."/>
            <person name="Lubonja R."/>
            <person name="Lui A."/>
            <person name="MacDonald P."/>
            <person name="Magnisalis V."/>
            <person name="Maru K."/>
            <person name="Matthews C."/>
            <person name="McCusker W."/>
            <person name="McDonough S."/>
            <person name="Mehta T."/>
            <person name="Meldrim J."/>
            <person name="Meneus L."/>
            <person name="Mihai O."/>
            <person name="Mihalev A."/>
            <person name="Mihova T."/>
            <person name="Mittelman R."/>
            <person name="Mlenga V."/>
            <person name="Montmayeur A."/>
            <person name="Mulrain L."/>
            <person name="Navidi A."/>
            <person name="Naylor J."/>
            <person name="Negash T."/>
            <person name="Nguyen T."/>
            <person name="Nguyen N."/>
            <person name="Nicol R."/>
            <person name="Norbu C."/>
            <person name="Norbu N."/>
            <person name="Novod N."/>
            <person name="O'Neill B."/>
            <person name="Osman S."/>
            <person name="Markiewicz E."/>
            <person name="Oyono O.L."/>
            <person name="Patti C."/>
            <person name="Phunkhang P."/>
            <person name="Pierre F."/>
            <person name="Priest M."/>
            <person name="Raghuraman S."/>
            <person name="Rege F."/>
            <person name="Reyes R."/>
            <person name="Rise C."/>
            <person name="Rogov P."/>
            <person name="Ross K."/>
            <person name="Ryan E."/>
            <person name="Settipalli S."/>
            <person name="Shea T."/>
            <person name="Sherpa N."/>
            <person name="Shi L."/>
            <person name="Shih D."/>
            <person name="Sparrow T."/>
            <person name="Spaulding J."/>
            <person name="Stalker J."/>
            <person name="Stange-Thomann N."/>
            <person name="Stavropoulos S."/>
            <person name="Stone C."/>
            <person name="Strader C."/>
            <person name="Tesfaye S."/>
            <person name="Thomson T."/>
            <person name="Thoulutsang Y."/>
            <person name="Thoulutsang D."/>
            <person name="Topham K."/>
            <person name="Topping I."/>
            <person name="Tsamla T."/>
            <person name="Vassiliev H."/>
            <person name="Vo A."/>
            <person name="Wangchuk T."/>
            <person name="Wangdi T."/>
            <person name="Weiand M."/>
            <person name="Wilkinson J."/>
            <person name="Wilson A."/>
            <person name="Yadav S."/>
            <person name="Young G."/>
            <person name="Yu Q."/>
            <person name="Zembek L."/>
            <person name="Zhong D."/>
            <person name="Zimmer A."/>
            <person name="Zwirko Z."/>
            <person name="Jaffe D.B."/>
            <person name="Alvarez P."/>
            <person name="Brockman W."/>
            <person name="Butler J."/>
            <person name="Chin C."/>
            <person name="Gnerre S."/>
            <person name="Grabherr M."/>
            <person name="Kleber M."/>
            <person name="Mauceli E."/>
            <person name="MacCallum I."/>
        </authorList>
    </citation>
    <scope>NUCLEOTIDE SEQUENCE [LARGE SCALE GENOMIC DNA]</scope>
    <source>
        <strain evidence="7">Tucson 14024-0371.13</strain>
    </source>
</reference>
<protein>
    <recommendedName>
        <fullName evidence="8">SKP1 component POZ domain-containing protein</fullName>
    </recommendedName>
</protein>
<dbReference type="PIRSF" id="PIRSF028729">
    <property type="entry name" value="E3_ubiquit_lig_SCF_Skp"/>
    <property type="match status" value="1"/>
</dbReference>
<evidence type="ECO:0000259" key="5">
    <source>
        <dbReference type="Pfam" id="PF03931"/>
    </source>
</evidence>
<dbReference type="InterPro" id="IPR016072">
    <property type="entry name" value="Skp1_comp_dimer"/>
</dbReference>
<dbReference type="GO" id="GO:0006511">
    <property type="term" value="P:ubiquitin-dependent protein catabolic process"/>
    <property type="evidence" value="ECO:0007669"/>
    <property type="project" value="InterPro"/>
</dbReference>
<keyword evidence="7" id="KW-1185">Reference proteome</keyword>
<dbReference type="GO" id="GO:0016567">
    <property type="term" value="P:protein ubiquitination"/>
    <property type="evidence" value="ECO:0007669"/>
    <property type="project" value="UniProtKB-UniPathway"/>
</dbReference>
<sequence length="156" mass="17573">MSLNPTVCKEPKFVQLQTCEGYIHDVETSLLEQMGTVHDLLMVECSDSNGIIPLLKIESRIMKLVVQWCRLVQNNSARTEASDRSTMFTELLEEASGDDKVVIQLLLAANYLHVESLLEVGTQYLADVITACETAEEIRIRFNLQNDIPSDETEEP</sequence>
<dbReference type="Proteomes" id="UP000007801">
    <property type="component" value="Unassembled WGS sequence"/>
</dbReference>
<dbReference type="Gene3D" id="3.30.710.10">
    <property type="entry name" value="Potassium Channel Kv1.1, Chain A"/>
    <property type="match status" value="1"/>
</dbReference>
<dbReference type="EMBL" id="CH902617">
    <property type="protein sequence ID" value="KPU79578.1"/>
    <property type="molecule type" value="Genomic_DNA"/>
</dbReference>
<dbReference type="Pfam" id="PF03931">
    <property type="entry name" value="Skp1_POZ"/>
    <property type="match status" value="1"/>
</dbReference>